<feature type="non-terminal residue" evidence="1">
    <location>
        <position position="1"/>
    </location>
</feature>
<reference evidence="1" key="1">
    <citation type="submission" date="2023-11" db="EMBL/GenBank/DDBJ databases">
        <authorList>
            <person name="De Vega J J."/>
            <person name="De Vega J J."/>
        </authorList>
    </citation>
    <scope>NUCLEOTIDE SEQUENCE</scope>
</reference>
<dbReference type="AlphaFoldDB" id="A0AAD2HAM6"/>
<dbReference type="Proteomes" id="UP001295794">
    <property type="component" value="Unassembled WGS sequence"/>
</dbReference>
<comment type="caution">
    <text evidence="1">The sequence shown here is derived from an EMBL/GenBank/DDBJ whole genome shotgun (WGS) entry which is preliminary data.</text>
</comment>
<evidence type="ECO:0000313" key="1">
    <source>
        <dbReference type="EMBL" id="CAK5271278.1"/>
    </source>
</evidence>
<dbReference type="EMBL" id="CAVNYO010000169">
    <property type="protein sequence ID" value="CAK5271278.1"/>
    <property type="molecule type" value="Genomic_DNA"/>
</dbReference>
<keyword evidence="2" id="KW-1185">Reference proteome</keyword>
<protein>
    <submittedName>
        <fullName evidence="1">Uncharacterized protein</fullName>
    </submittedName>
</protein>
<proteinExistence type="predicted"/>
<sequence length="83" mass="9387">DNMGVSINFTYWLCLVHHLRCQKCHARASARFRRCSSLRILALNQSQRYWCQCSTAISSITSTTHGAIDHVGTDALHLPPFVI</sequence>
<feature type="non-terminal residue" evidence="1">
    <location>
        <position position="83"/>
    </location>
</feature>
<organism evidence="1 2">
    <name type="scientific">Mycena citricolor</name>
    <dbReference type="NCBI Taxonomy" id="2018698"/>
    <lineage>
        <taxon>Eukaryota</taxon>
        <taxon>Fungi</taxon>
        <taxon>Dikarya</taxon>
        <taxon>Basidiomycota</taxon>
        <taxon>Agaricomycotina</taxon>
        <taxon>Agaricomycetes</taxon>
        <taxon>Agaricomycetidae</taxon>
        <taxon>Agaricales</taxon>
        <taxon>Marasmiineae</taxon>
        <taxon>Mycenaceae</taxon>
        <taxon>Mycena</taxon>
    </lineage>
</organism>
<name>A0AAD2HAM6_9AGAR</name>
<gene>
    <name evidence="1" type="ORF">MYCIT1_LOCUS16216</name>
</gene>
<evidence type="ECO:0000313" key="2">
    <source>
        <dbReference type="Proteomes" id="UP001295794"/>
    </source>
</evidence>
<accession>A0AAD2HAM6</accession>